<dbReference type="RefSeq" id="WP_109680973.1">
    <property type="nucleotide sequence ID" value="NZ_QGGP01000001.1"/>
</dbReference>
<feature type="domain" description="Peptidase C45 hydrolase" evidence="2">
    <location>
        <begin position="186"/>
        <end position="414"/>
    </location>
</feature>
<evidence type="ECO:0000259" key="2">
    <source>
        <dbReference type="Pfam" id="PF03417"/>
    </source>
</evidence>
<comment type="caution">
    <text evidence="3">The sequence shown here is derived from an EMBL/GenBank/DDBJ whole genome shotgun (WGS) entry which is preliminary data.</text>
</comment>
<dbReference type="InterPro" id="IPR011990">
    <property type="entry name" value="TPR-like_helical_dom_sf"/>
</dbReference>
<dbReference type="Gene3D" id="1.25.40.10">
    <property type="entry name" value="Tetratricopeptide repeat domain"/>
    <property type="match status" value="1"/>
</dbReference>
<evidence type="ECO:0000313" key="3">
    <source>
        <dbReference type="EMBL" id="PWK20711.1"/>
    </source>
</evidence>
<dbReference type="SUPFAM" id="SSF48452">
    <property type="entry name" value="TPR-like"/>
    <property type="match status" value="1"/>
</dbReference>
<organism evidence="3 4">
    <name type="scientific">Xanthomarina spongicola</name>
    <dbReference type="NCBI Taxonomy" id="570520"/>
    <lineage>
        <taxon>Bacteria</taxon>
        <taxon>Pseudomonadati</taxon>
        <taxon>Bacteroidota</taxon>
        <taxon>Flavobacteriia</taxon>
        <taxon>Flavobacteriales</taxon>
        <taxon>Flavobacteriaceae</taxon>
        <taxon>Xanthomarina</taxon>
    </lineage>
</organism>
<dbReference type="InterPro" id="IPR005079">
    <property type="entry name" value="Peptidase_C45_hydrolase"/>
</dbReference>
<proteinExistence type="predicted"/>
<sequence>MRLATYILSLFLLLSLVSCGVSISLKDVPDVSMYHDALPKRTKISDTSFTTGNGYLTKNSSGQWELFVTGDPYQIGLNTGSLTQELFEKQEHAFLSKVDELVPSKSKQKLLRKLLAWYNRKMYLHIPEEYKAEILGVSKYAGDDYDYVADDYLRILYFHSAHDIGHALQDLMLVGCSSFAAWGNKTEDGDLIIGRNFDFYAGDDFSKDKIIAFVKPTNGYNFMSVTWAGMLGVVSGMNDQGLTVTINAGKSSIPWVAKTPISILTREILQYASNIEEAIEIAEKRQVFVSESIFIGSAKDNRAITIEVSPKNFGVYEVENSNQLICSNHFQSDAYAEDEKNIKHKAESHSQYRYERMEELLDETPKLTPQIAVDILRNKEGLNNKTIGYGNEKALNQLLAHHGIVFKPEERLVWVSSNPYQLGEFVAYNLNTVFSEAPNNLQAKPLNNKLLTIEEDPFQYTNAYLDYEKYRILSRQVEKAISNDDHIVPIMLTELQKTNPDYWQAYYLIGKYYYEKKYYKAALNAFEKAKTKEITTVPSKEKIDLYIKKIKRKLNE</sequence>
<accession>A0A316DRL4</accession>
<dbReference type="Pfam" id="PF03417">
    <property type="entry name" value="AAT"/>
    <property type="match status" value="1"/>
</dbReference>
<dbReference type="EMBL" id="QGGP01000001">
    <property type="protein sequence ID" value="PWK20711.1"/>
    <property type="molecule type" value="Genomic_DNA"/>
</dbReference>
<feature type="repeat" description="TPR" evidence="1">
    <location>
        <begin position="503"/>
        <end position="536"/>
    </location>
</feature>
<dbReference type="InterPro" id="IPR047794">
    <property type="entry name" value="C45_proenzyme-like"/>
</dbReference>
<dbReference type="PANTHER" id="PTHR35190">
    <property type="entry name" value="PROTEIN DCD1B"/>
    <property type="match status" value="1"/>
</dbReference>
<dbReference type="PROSITE" id="PS50005">
    <property type="entry name" value="TPR"/>
    <property type="match status" value="1"/>
</dbReference>
<keyword evidence="3" id="KW-0808">Transferase</keyword>
<dbReference type="Proteomes" id="UP000245430">
    <property type="component" value="Unassembled WGS sequence"/>
</dbReference>
<dbReference type="PANTHER" id="PTHR35190:SF2">
    <property type="entry name" value="PROTEIN DCD1B"/>
    <property type="match status" value="1"/>
</dbReference>
<dbReference type="NCBIfam" id="NF040521">
    <property type="entry name" value="C45_proenzyme"/>
    <property type="match status" value="1"/>
</dbReference>
<keyword evidence="4" id="KW-1185">Reference proteome</keyword>
<gene>
    <name evidence="3" type="ORF">LX78_00414</name>
</gene>
<dbReference type="AlphaFoldDB" id="A0A316DRL4"/>
<evidence type="ECO:0000256" key="1">
    <source>
        <dbReference type="PROSITE-ProRule" id="PRU00339"/>
    </source>
</evidence>
<keyword evidence="1" id="KW-0802">TPR repeat</keyword>
<dbReference type="InterPro" id="IPR047803">
    <property type="entry name" value="DCD1A/B-like"/>
</dbReference>
<dbReference type="PROSITE" id="PS51257">
    <property type="entry name" value="PROKAR_LIPOPROTEIN"/>
    <property type="match status" value="1"/>
</dbReference>
<reference evidence="3 4" key="1">
    <citation type="submission" date="2018-05" db="EMBL/GenBank/DDBJ databases">
        <title>Genomic Encyclopedia of Archaeal and Bacterial Type Strains, Phase II (KMG-II): from individual species to whole genera.</title>
        <authorList>
            <person name="Goeker M."/>
        </authorList>
    </citation>
    <scope>NUCLEOTIDE SEQUENCE [LARGE SCALE GENOMIC DNA]</scope>
    <source>
        <strain evidence="3 4">DSM 22637</strain>
    </source>
</reference>
<dbReference type="OrthoDB" id="5480874at2"/>
<protein>
    <submittedName>
        <fullName evidence="3">Acyl-CoA:6-aminopenicillanic acid acyl transferase</fullName>
    </submittedName>
</protein>
<dbReference type="Gene3D" id="3.60.60.10">
    <property type="entry name" value="Penicillin V Acylase, Chain A"/>
    <property type="match status" value="1"/>
</dbReference>
<evidence type="ECO:0000313" key="4">
    <source>
        <dbReference type="Proteomes" id="UP000245430"/>
    </source>
</evidence>
<name>A0A316DRL4_9FLAO</name>
<dbReference type="GO" id="GO:0016740">
    <property type="term" value="F:transferase activity"/>
    <property type="evidence" value="ECO:0007669"/>
    <property type="project" value="UniProtKB-KW"/>
</dbReference>
<dbReference type="InterPro" id="IPR019734">
    <property type="entry name" value="TPR_rpt"/>
</dbReference>